<proteinExistence type="predicted"/>
<dbReference type="EMBL" id="DTBE01000096">
    <property type="protein sequence ID" value="HGQ59782.1"/>
    <property type="molecule type" value="Genomic_DNA"/>
</dbReference>
<comment type="caution">
    <text evidence="1">The sequence shown here is derived from an EMBL/GenBank/DDBJ whole genome shotgun (WGS) entry which is preliminary data.</text>
</comment>
<gene>
    <name evidence="1" type="ORF">ENU09_03610</name>
</gene>
<dbReference type="AlphaFoldDB" id="A0A7J3KGT4"/>
<name>A0A7J3KGT4_STAMA</name>
<sequence>MKEYSPKDAFVCPVVNYRYLFKIAKHICSEKYFHARVIWIETFINLLDGVSRFILKDNQSFSRYSDH</sequence>
<accession>A0A7J3KGT4</accession>
<protein>
    <submittedName>
        <fullName evidence="1">Uncharacterized protein</fullName>
    </submittedName>
</protein>
<reference evidence="1" key="1">
    <citation type="journal article" date="2020" name="mSystems">
        <title>Genome- and Community-Level Interaction Insights into Carbon Utilization and Element Cycling Functions of Hydrothermarchaeota in Hydrothermal Sediment.</title>
        <authorList>
            <person name="Zhou Z."/>
            <person name="Liu Y."/>
            <person name="Xu W."/>
            <person name="Pan J."/>
            <person name="Luo Z.H."/>
            <person name="Li M."/>
        </authorList>
    </citation>
    <scope>NUCLEOTIDE SEQUENCE [LARGE SCALE GENOMIC DNA]</scope>
    <source>
        <strain evidence="1">SpSt-638</strain>
    </source>
</reference>
<organism evidence="1">
    <name type="scientific">Staphylothermus marinus</name>
    <dbReference type="NCBI Taxonomy" id="2280"/>
    <lineage>
        <taxon>Archaea</taxon>
        <taxon>Thermoproteota</taxon>
        <taxon>Thermoprotei</taxon>
        <taxon>Desulfurococcales</taxon>
        <taxon>Desulfurococcaceae</taxon>
        <taxon>Staphylothermus</taxon>
    </lineage>
</organism>
<evidence type="ECO:0000313" key="1">
    <source>
        <dbReference type="EMBL" id="HGQ59782.1"/>
    </source>
</evidence>